<organism evidence="1">
    <name type="scientific">Streptococcus salivarius</name>
    <dbReference type="NCBI Taxonomy" id="1304"/>
    <lineage>
        <taxon>Bacteria</taxon>
        <taxon>Bacillati</taxon>
        <taxon>Bacillota</taxon>
        <taxon>Bacilli</taxon>
        <taxon>Lactobacillales</taxon>
        <taxon>Streptococcaceae</taxon>
        <taxon>Streptococcus</taxon>
    </lineage>
</organism>
<sequence length="70" mass="8354">MGVSYKRLWKLLIDKDMKNKELMERAHISSSTYYKLKHNENVTTDILVRICKTLDCEFSDIMCIEKEPKK</sequence>
<dbReference type="SUPFAM" id="SSF47413">
    <property type="entry name" value="lambda repressor-like DNA-binding domains"/>
    <property type="match status" value="1"/>
</dbReference>
<dbReference type="CDD" id="cd00093">
    <property type="entry name" value="HTH_XRE"/>
    <property type="match status" value="1"/>
</dbReference>
<dbReference type="GO" id="GO:0003677">
    <property type="term" value="F:DNA binding"/>
    <property type="evidence" value="ECO:0007669"/>
    <property type="project" value="InterPro"/>
</dbReference>
<proteinExistence type="predicted"/>
<dbReference type="AlphaFoldDB" id="A0A1R3TEX9"/>
<dbReference type="Gene3D" id="1.10.260.40">
    <property type="entry name" value="lambda repressor-like DNA-binding domains"/>
    <property type="match status" value="1"/>
</dbReference>
<protein>
    <submittedName>
        <fullName evidence="1">Putative transcriptional regulator, XRE family</fullName>
    </submittedName>
</protein>
<accession>A0A1R3TEX9</accession>
<reference evidence="1" key="1">
    <citation type="submission" date="2016-08" db="EMBL/GenBank/DDBJ databases">
        <authorList>
            <person name="Seilhamer J.J."/>
        </authorList>
    </citation>
    <scope>NUCLEOTIDE SEQUENCE</scope>
    <source>
        <strain evidence="1">F1-4</strain>
    </source>
</reference>
<dbReference type="PROSITE" id="PS50943">
    <property type="entry name" value="HTH_CROC1"/>
    <property type="match status" value="1"/>
</dbReference>
<dbReference type="EMBL" id="LT622827">
    <property type="protein sequence ID" value="SCW20676.1"/>
    <property type="molecule type" value="Genomic_DNA"/>
</dbReference>
<reference evidence="1" key="2">
    <citation type="submission" date="2017-02" db="EMBL/GenBank/DDBJ databases">
        <title>Diversity of integrative and conjugative elements of Streptococcus salivarius and their intra- and interspecies transfer.</title>
        <authorList>
            <person name="Dahmane N."/>
            <person name="Libante V."/>
            <person name="Charron-Bourgoin F."/>
            <person name="Guedon E."/>
            <person name="Guedon G."/>
            <person name="Leblond-Bourget N."/>
            <person name="Payot S."/>
        </authorList>
    </citation>
    <scope>NUCLEOTIDE SEQUENCE</scope>
    <source>
        <strain evidence="1">F1-4</strain>
    </source>
</reference>
<evidence type="ECO:0000313" key="1">
    <source>
        <dbReference type="EMBL" id="SCW20676.1"/>
    </source>
</evidence>
<dbReference type="InterPro" id="IPR010982">
    <property type="entry name" value="Lambda_DNA-bd_dom_sf"/>
</dbReference>
<dbReference type="Pfam" id="PF13443">
    <property type="entry name" value="HTH_26"/>
    <property type="match status" value="1"/>
</dbReference>
<name>A0A1R3TEX9_STRSL</name>
<dbReference type="RefSeq" id="WP_155211606.1">
    <property type="nucleotide sequence ID" value="NZ_CAJHJM010000004.1"/>
</dbReference>
<dbReference type="InterPro" id="IPR001387">
    <property type="entry name" value="Cro/C1-type_HTH"/>
</dbReference>